<keyword evidence="1" id="KW-0812">Transmembrane</keyword>
<dbReference type="Proteomes" id="UP000076858">
    <property type="component" value="Unassembled WGS sequence"/>
</dbReference>
<keyword evidence="3" id="KW-1185">Reference proteome</keyword>
<organism evidence="2 3">
    <name type="scientific">Daphnia magna</name>
    <dbReference type="NCBI Taxonomy" id="35525"/>
    <lineage>
        <taxon>Eukaryota</taxon>
        <taxon>Metazoa</taxon>
        <taxon>Ecdysozoa</taxon>
        <taxon>Arthropoda</taxon>
        <taxon>Crustacea</taxon>
        <taxon>Branchiopoda</taxon>
        <taxon>Diplostraca</taxon>
        <taxon>Cladocera</taxon>
        <taxon>Anomopoda</taxon>
        <taxon>Daphniidae</taxon>
        <taxon>Daphnia</taxon>
    </lineage>
</organism>
<protein>
    <submittedName>
        <fullName evidence="2">Uncharacterized protein</fullName>
    </submittedName>
</protein>
<proteinExistence type="predicted"/>
<reference evidence="2 3" key="1">
    <citation type="submission" date="2016-03" db="EMBL/GenBank/DDBJ databases">
        <title>EvidentialGene: Evidence-directed Construction of Genes on Genomes.</title>
        <authorList>
            <person name="Gilbert D.G."/>
            <person name="Choi J.-H."/>
            <person name="Mockaitis K."/>
            <person name="Colbourne J."/>
            <person name="Pfrender M."/>
        </authorList>
    </citation>
    <scope>NUCLEOTIDE SEQUENCE [LARGE SCALE GENOMIC DNA]</scope>
    <source>
        <strain evidence="2 3">Xinb3</strain>
        <tissue evidence="2">Complete organism</tissue>
    </source>
</reference>
<keyword evidence="1" id="KW-0472">Membrane</keyword>
<gene>
    <name evidence="2" type="ORF">APZ42_013158</name>
</gene>
<dbReference type="AlphaFoldDB" id="A0A162R1U4"/>
<dbReference type="EMBL" id="LRGB01000243">
    <property type="protein sequence ID" value="KZS20154.1"/>
    <property type="molecule type" value="Genomic_DNA"/>
</dbReference>
<accession>A0A162R1U4</accession>
<comment type="caution">
    <text evidence="2">The sequence shown here is derived from an EMBL/GenBank/DDBJ whole genome shotgun (WGS) entry which is preliminary data.</text>
</comment>
<feature type="transmembrane region" description="Helical" evidence="1">
    <location>
        <begin position="20"/>
        <end position="45"/>
    </location>
</feature>
<evidence type="ECO:0000313" key="3">
    <source>
        <dbReference type="Proteomes" id="UP000076858"/>
    </source>
</evidence>
<evidence type="ECO:0000256" key="1">
    <source>
        <dbReference type="SAM" id="Phobius"/>
    </source>
</evidence>
<keyword evidence="1" id="KW-1133">Transmembrane helix</keyword>
<sequence length="70" mass="7714">MASFVRENGNVDCRVDHDTIVTIGKIVLMGIALVIVGVIVLTIVCHRCNIKVNLRSMVNITPSGWVRQPQ</sequence>
<evidence type="ECO:0000313" key="2">
    <source>
        <dbReference type="EMBL" id="KZS20154.1"/>
    </source>
</evidence>
<name>A0A162R1U4_9CRUS</name>